<dbReference type="SUPFAM" id="SSF48557">
    <property type="entry name" value="L-aspartase-like"/>
    <property type="match status" value="1"/>
</dbReference>
<dbReference type="Pfam" id="PF10415">
    <property type="entry name" value="FumaraseC_C"/>
    <property type="match status" value="1"/>
</dbReference>
<dbReference type="GO" id="GO:0005829">
    <property type="term" value="C:cytosol"/>
    <property type="evidence" value="ECO:0007669"/>
    <property type="project" value="TreeGrafter"/>
</dbReference>
<dbReference type="PROSITE" id="PS00163">
    <property type="entry name" value="FUMARATE_LYASES"/>
    <property type="match status" value="1"/>
</dbReference>
<feature type="domain" description="Fumarate lyase N-terminal" evidence="3">
    <location>
        <begin position="12"/>
        <end position="335"/>
    </location>
</feature>
<dbReference type="Proteomes" id="UP000601768">
    <property type="component" value="Unassembled WGS sequence"/>
</dbReference>
<dbReference type="Pfam" id="PF00206">
    <property type="entry name" value="Lyase_1"/>
    <property type="match status" value="1"/>
</dbReference>
<evidence type="ECO:0000259" key="3">
    <source>
        <dbReference type="Pfam" id="PF00206"/>
    </source>
</evidence>
<reference evidence="5" key="1">
    <citation type="journal article" date="2018" name="Int. J. Syst. Evol. Microbiol.">
        <title>Neptunicella marina gen. nov., sp. nov., isolated from surface seawater.</title>
        <authorList>
            <person name="Liu X."/>
            <person name="Lai Q."/>
            <person name="Du Y."/>
            <person name="Zhang X."/>
            <person name="Liu Z."/>
            <person name="Sun F."/>
            <person name="Shao Z."/>
        </authorList>
    </citation>
    <scope>NUCLEOTIDE SEQUENCE</scope>
    <source>
        <strain evidence="5">S27-2</strain>
    </source>
</reference>
<feature type="domain" description="Fumarase C C-terminal" evidence="4">
    <location>
        <begin position="401"/>
        <end position="453"/>
    </location>
</feature>
<dbReference type="EMBL" id="JACNEP010000001">
    <property type="protein sequence ID" value="MBC3764424.1"/>
    <property type="molecule type" value="Genomic_DNA"/>
</dbReference>
<dbReference type="GO" id="GO:0008797">
    <property type="term" value="F:aspartate ammonia-lyase activity"/>
    <property type="evidence" value="ECO:0007669"/>
    <property type="project" value="UniProtKB-EC"/>
</dbReference>
<dbReference type="RefSeq" id="WP_186504898.1">
    <property type="nucleotide sequence ID" value="NZ_JACNEP010000001.1"/>
</dbReference>
<dbReference type="PRINTS" id="PR00149">
    <property type="entry name" value="FUMRATELYASE"/>
</dbReference>
<dbReference type="InterPro" id="IPR051546">
    <property type="entry name" value="Aspartate_Ammonia-Lyase"/>
</dbReference>
<dbReference type="PANTHER" id="PTHR42696:SF2">
    <property type="entry name" value="ASPARTATE AMMONIA-LYASE"/>
    <property type="match status" value="1"/>
</dbReference>
<dbReference type="Gene3D" id="1.20.200.10">
    <property type="entry name" value="Fumarase/aspartase (Central domain)"/>
    <property type="match status" value="1"/>
</dbReference>
<dbReference type="InterPro" id="IPR022761">
    <property type="entry name" value="Fumarate_lyase_N"/>
</dbReference>
<gene>
    <name evidence="5" type="primary">aspA</name>
    <name evidence="5" type="ORF">H8B19_00925</name>
</gene>
<comment type="caution">
    <text evidence="5">The sequence shown here is derived from an EMBL/GenBank/DDBJ whole genome shotgun (WGS) entry which is preliminary data.</text>
</comment>
<dbReference type="InterPro" id="IPR024083">
    <property type="entry name" value="Fumarase/histidase_N"/>
</dbReference>
<dbReference type="PANTHER" id="PTHR42696">
    <property type="entry name" value="ASPARTATE AMMONIA-LYASE"/>
    <property type="match status" value="1"/>
</dbReference>
<dbReference type="GO" id="GO:0006099">
    <property type="term" value="P:tricarboxylic acid cycle"/>
    <property type="evidence" value="ECO:0007669"/>
    <property type="project" value="InterPro"/>
</dbReference>
<evidence type="ECO:0000313" key="5">
    <source>
        <dbReference type="EMBL" id="MBC3764424.1"/>
    </source>
</evidence>
<sequence>MTQFKVQHDSMGDVEVPANVYYQAQTQRAHDNFTFSNRPMDSAIIDALIDIKAAAAHANKELRQLPESIANAIIEACTQAKSLDKKQHFPLDVFQTGSGTSSNMNVNEVISTLASEKSSLQIHPNDHVNMAQSSNDVIPTAIQMASVTTLQALYKQLEALTERLRNLAQQHQQTVKNGRTHLMDAMPVTLSQELTSWQQQLIAAQNALKFSQQELCRLPLGGTAVGSGINAHPDFARLCVKYLQQSDHSLWENAPHPALLMSAQDHQLRLMSALKSLAVALLKISNDLRWMNSGPIGGLQEIQLQALQPGSSIMPGKVNPVIPEAVAMIAAEVIGNETTVTVAAQSGNFQLNVMLPIIGDKTLSSIRLLSNAMESLTNKVFQQFRVNTQSMLQTVARNPVLATALNGEIGYEKAAVIAKRADKEGKTVKQIALEETNLSEQQLDKLLDPLHLAHPY</sequence>
<dbReference type="GO" id="GO:0006531">
    <property type="term" value="P:aspartate metabolic process"/>
    <property type="evidence" value="ECO:0007669"/>
    <property type="project" value="TreeGrafter"/>
</dbReference>
<proteinExistence type="predicted"/>
<evidence type="ECO:0000259" key="4">
    <source>
        <dbReference type="Pfam" id="PF10415"/>
    </source>
</evidence>
<accession>A0A8J6LV86</accession>
<dbReference type="InterPro" id="IPR018951">
    <property type="entry name" value="Fumarase_C_C"/>
</dbReference>
<keyword evidence="2" id="KW-0175">Coiled coil</keyword>
<dbReference type="PRINTS" id="PR00145">
    <property type="entry name" value="ARGSUCLYASE"/>
</dbReference>
<evidence type="ECO:0000313" key="6">
    <source>
        <dbReference type="Proteomes" id="UP000601768"/>
    </source>
</evidence>
<evidence type="ECO:0000256" key="2">
    <source>
        <dbReference type="SAM" id="Coils"/>
    </source>
</evidence>
<name>A0A8J6LV86_9ALTE</name>
<dbReference type="EC" id="4.3.1.1" evidence="5"/>
<keyword evidence="6" id="KW-1185">Reference proteome</keyword>
<protein>
    <submittedName>
        <fullName evidence="5">Aspartate ammonia-lyase</fullName>
        <ecNumber evidence="5">4.3.1.1</ecNumber>
    </submittedName>
</protein>
<dbReference type="InterPro" id="IPR020557">
    <property type="entry name" value="Fumarate_lyase_CS"/>
</dbReference>
<dbReference type="AlphaFoldDB" id="A0A8J6LV86"/>
<dbReference type="Gene3D" id="1.10.275.10">
    <property type="entry name" value="Fumarase/aspartase (N-terminal domain)"/>
    <property type="match status" value="1"/>
</dbReference>
<reference evidence="5" key="2">
    <citation type="submission" date="2020-08" db="EMBL/GenBank/DDBJ databases">
        <authorList>
            <person name="Lai Q."/>
        </authorList>
    </citation>
    <scope>NUCLEOTIDE SEQUENCE</scope>
    <source>
        <strain evidence="5">S27-2</strain>
    </source>
</reference>
<dbReference type="FunFam" id="1.10.40.30:FF:000002">
    <property type="entry name" value="Fumarate hydratase class II"/>
    <property type="match status" value="1"/>
</dbReference>
<dbReference type="FunFam" id="1.20.200.10:FF:000001">
    <property type="entry name" value="Fumarate hydratase, mitochondrial"/>
    <property type="match status" value="1"/>
</dbReference>
<keyword evidence="1 5" id="KW-0456">Lyase</keyword>
<dbReference type="InterPro" id="IPR008948">
    <property type="entry name" value="L-Aspartase-like"/>
</dbReference>
<dbReference type="InterPro" id="IPR000362">
    <property type="entry name" value="Fumarate_lyase_fam"/>
</dbReference>
<evidence type="ECO:0000256" key="1">
    <source>
        <dbReference type="ARBA" id="ARBA00023239"/>
    </source>
</evidence>
<organism evidence="5 6">
    <name type="scientific">Neptunicella marina</name>
    <dbReference type="NCBI Taxonomy" id="2125989"/>
    <lineage>
        <taxon>Bacteria</taxon>
        <taxon>Pseudomonadati</taxon>
        <taxon>Pseudomonadota</taxon>
        <taxon>Gammaproteobacteria</taxon>
        <taxon>Alteromonadales</taxon>
        <taxon>Alteromonadaceae</taxon>
        <taxon>Neptunicella</taxon>
    </lineage>
</organism>
<dbReference type="Gene3D" id="1.10.40.30">
    <property type="entry name" value="Fumarase/aspartase (C-terminal domain)"/>
    <property type="match status" value="1"/>
</dbReference>
<feature type="coiled-coil region" evidence="2">
    <location>
        <begin position="147"/>
        <end position="214"/>
    </location>
</feature>